<dbReference type="Proteomes" id="UP000596742">
    <property type="component" value="Unassembled WGS sequence"/>
</dbReference>
<name>A0A8B6EAT9_MYTGA</name>
<protein>
    <submittedName>
        <fullName evidence="1">Uncharacterized protein</fullName>
    </submittedName>
</protein>
<dbReference type="AlphaFoldDB" id="A0A8B6EAT9"/>
<keyword evidence="2" id="KW-1185">Reference proteome</keyword>
<sequence>MSDFSALIFQALDASIAGNTLKKVQGLRYSVLIILSSVSDQNLHRNKKRKNLCSHVVSLSDLDGQFSLCRRSNT</sequence>
<reference evidence="1" key="1">
    <citation type="submission" date="2018-11" db="EMBL/GenBank/DDBJ databases">
        <authorList>
            <person name="Alioto T."/>
            <person name="Alioto T."/>
        </authorList>
    </citation>
    <scope>NUCLEOTIDE SEQUENCE</scope>
</reference>
<dbReference type="EMBL" id="UYJE01004846">
    <property type="protein sequence ID" value="VDI31890.1"/>
    <property type="molecule type" value="Genomic_DNA"/>
</dbReference>
<evidence type="ECO:0000313" key="1">
    <source>
        <dbReference type="EMBL" id="VDI31890.1"/>
    </source>
</evidence>
<accession>A0A8B6EAT9</accession>
<evidence type="ECO:0000313" key="2">
    <source>
        <dbReference type="Proteomes" id="UP000596742"/>
    </source>
</evidence>
<organism evidence="1 2">
    <name type="scientific">Mytilus galloprovincialis</name>
    <name type="common">Mediterranean mussel</name>
    <dbReference type="NCBI Taxonomy" id="29158"/>
    <lineage>
        <taxon>Eukaryota</taxon>
        <taxon>Metazoa</taxon>
        <taxon>Spiralia</taxon>
        <taxon>Lophotrochozoa</taxon>
        <taxon>Mollusca</taxon>
        <taxon>Bivalvia</taxon>
        <taxon>Autobranchia</taxon>
        <taxon>Pteriomorphia</taxon>
        <taxon>Mytilida</taxon>
        <taxon>Mytiloidea</taxon>
        <taxon>Mytilidae</taxon>
        <taxon>Mytilinae</taxon>
        <taxon>Mytilus</taxon>
    </lineage>
</organism>
<comment type="caution">
    <text evidence="1">The sequence shown here is derived from an EMBL/GenBank/DDBJ whole genome shotgun (WGS) entry which is preliminary data.</text>
</comment>
<gene>
    <name evidence="1" type="ORF">MGAL_10B065593</name>
</gene>
<proteinExistence type="predicted"/>